<evidence type="ECO:0000256" key="6">
    <source>
        <dbReference type="ARBA" id="ARBA00039953"/>
    </source>
</evidence>
<comment type="catalytic activity">
    <reaction evidence="1">
        <text>a uridine in mRNA = a pseudouridine in mRNA</text>
        <dbReference type="Rhea" id="RHEA:56644"/>
        <dbReference type="Rhea" id="RHEA-COMP:14658"/>
        <dbReference type="Rhea" id="RHEA-COMP:14659"/>
        <dbReference type="ChEBI" id="CHEBI:65314"/>
        <dbReference type="ChEBI" id="CHEBI:65315"/>
    </reaction>
</comment>
<feature type="compositionally biased region" description="Polar residues" evidence="8">
    <location>
        <begin position="130"/>
        <end position="139"/>
    </location>
</feature>
<dbReference type="CDD" id="cd02869">
    <property type="entry name" value="PseudoU_synth_RluA_like"/>
    <property type="match status" value="1"/>
</dbReference>
<dbReference type="Proteomes" id="UP001186944">
    <property type="component" value="Unassembled WGS sequence"/>
</dbReference>
<keyword evidence="4" id="KW-0413">Isomerase</keyword>
<dbReference type="EMBL" id="VSWD01000013">
    <property type="protein sequence ID" value="KAK3085143.1"/>
    <property type="molecule type" value="Genomic_DNA"/>
</dbReference>
<evidence type="ECO:0000256" key="1">
    <source>
        <dbReference type="ARBA" id="ARBA00001166"/>
    </source>
</evidence>
<dbReference type="SUPFAM" id="SSF55120">
    <property type="entry name" value="Pseudouridine synthase"/>
    <property type="match status" value="1"/>
</dbReference>
<evidence type="ECO:0000256" key="8">
    <source>
        <dbReference type="SAM" id="MobiDB-lite"/>
    </source>
</evidence>
<feature type="compositionally biased region" description="Basic and acidic residues" evidence="8">
    <location>
        <begin position="415"/>
        <end position="430"/>
    </location>
</feature>
<feature type="region of interest" description="Disordered" evidence="8">
    <location>
        <begin position="115"/>
        <end position="169"/>
    </location>
</feature>
<dbReference type="PANTHER" id="PTHR21600:SF83">
    <property type="entry name" value="PSEUDOURIDYLATE SYNTHASE RPUSD4, MITOCHONDRIAL"/>
    <property type="match status" value="1"/>
</dbReference>
<organism evidence="10 11">
    <name type="scientific">Pinctada imbricata</name>
    <name type="common">Atlantic pearl-oyster</name>
    <name type="synonym">Pinctada martensii</name>
    <dbReference type="NCBI Taxonomy" id="66713"/>
    <lineage>
        <taxon>Eukaryota</taxon>
        <taxon>Metazoa</taxon>
        <taxon>Spiralia</taxon>
        <taxon>Lophotrochozoa</taxon>
        <taxon>Mollusca</taxon>
        <taxon>Bivalvia</taxon>
        <taxon>Autobranchia</taxon>
        <taxon>Pteriomorphia</taxon>
        <taxon>Pterioida</taxon>
        <taxon>Pterioidea</taxon>
        <taxon>Pteriidae</taxon>
        <taxon>Pinctada</taxon>
    </lineage>
</organism>
<comment type="caution">
    <text evidence="10">The sequence shown here is derived from an EMBL/GenBank/DDBJ whole genome shotgun (WGS) entry which is preliminary data.</text>
</comment>
<evidence type="ECO:0000256" key="7">
    <source>
        <dbReference type="ARBA" id="ARBA00041563"/>
    </source>
</evidence>
<feature type="compositionally biased region" description="Polar residues" evidence="8">
    <location>
        <begin position="403"/>
        <end position="414"/>
    </location>
</feature>
<accession>A0AA88XIP3</accession>
<evidence type="ECO:0000313" key="11">
    <source>
        <dbReference type="Proteomes" id="UP001186944"/>
    </source>
</evidence>
<dbReference type="PROSITE" id="PS01129">
    <property type="entry name" value="PSI_RLU"/>
    <property type="match status" value="1"/>
</dbReference>
<evidence type="ECO:0000256" key="2">
    <source>
        <dbReference type="ARBA" id="ARBA00001896"/>
    </source>
</evidence>
<dbReference type="Gene3D" id="3.30.2350.10">
    <property type="entry name" value="Pseudouridine synthase"/>
    <property type="match status" value="1"/>
</dbReference>
<protein>
    <recommendedName>
        <fullName evidence="6">Pseudouridylate synthase RPUSD4, mitochondrial</fullName>
    </recommendedName>
    <alternativeName>
        <fullName evidence="7">RNA pseudouridylate synthase domain-containing protein 4</fullName>
    </alternativeName>
</protein>
<dbReference type="PANTHER" id="PTHR21600">
    <property type="entry name" value="MITOCHONDRIAL RNA PSEUDOURIDINE SYNTHASE"/>
    <property type="match status" value="1"/>
</dbReference>
<comment type="similarity">
    <text evidence="3">Belongs to the pseudouridine synthase RluA family.</text>
</comment>
<dbReference type="InterPro" id="IPR050188">
    <property type="entry name" value="RluA_PseudoU_synthase"/>
</dbReference>
<evidence type="ECO:0000256" key="3">
    <source>
        <dbReference type="ARBA" id="ARBA00010876"/>
    </source>
</evidence>
<feature type="domain" description="Pseudouridine synthase RsuA/RluA-like" evidence="9">
    <location>
        <begin position="663"/>
        <end position="828"/>
    </location>
</feature>
<gene>
    <name evidence="10" type="ORF">FSP39_025051</name>
</gene>
<feature type="compositionally biased region" description="Basic and acidic residues" evidence="8">
    <location>
        <begin position="468"/>
        <end position="479"/>
    </location>
</feature>
<feature type="region of interest" description="Disordered" evidence="8">
    <location>
        <begin position="465"/>
        <end position="488"/>
    </location>
</feature>
<proteinExistence type="inferred from homology"/>
<comment type="catalytic activity">
    <reaction evidence="5">
        <text>a uridine in tRNA = a pseudouridine in tRNA</text>
        <dbReference type="Rhea" id="RHEA:54572"/>
        <dbReference type="Rhea" id="RHEA-COMP:13339"/>
        <dbReference type="Rhea" id="RHEA-COMP:13934"/>
        <dbReference type="ChEBI" id="CHEBI:65314"/>
        <dbReference type="ChEBI" id="CHEBI:65315"/>
    </reaction>
</comment>
<sequence>MSAPMKLHLTFCRLNRLRRLNCLYKTNISAYCNEATIDQVEGQSDENNEPSDYLLPRATREQMYRPATKVDEDVMRRKHNYRPYGGRDHVSKLYGSIQKFDFGFSNNVSRDGRPNDGHRWYYHKDDPNLRPTSQRSNIRPKNALEKSKGVENKRPYEEREQTKKEASLGLTLDTSRIETFGGKYDLKTEKHIKTTQKMRNFLDNNPSTFSENLKETLTAEGSKCHVKYKPSTLGEEVVAQNHVGRKSNVDENSSELRKQFDINPIEVQYFGKFSEDESGSKNGEKESDLNYIEHQYFGERSVETDNVDIFAQTLDPSDVRDKQVHKHDEDGAKEVLEKFPSDTGLSDKPTGMNHQQNVIEHQYFSDSAIDNVETQSDPVSLNTDTCFIDRQYFNDGDRYSKQVNENSVESLSQDSQKDKVLNESFPRRDSGNQSGFIDDQYFSEGKQHQSTSNIKNILSTMKETFPGHSDRDMVSERKSSIHGPVTSRMDTDHVKENEVDEKELEALRSVIPGTSRMDKEDGILEKKDLENDLRKQGKNKMYKKDLAALRRAELLKAEGIINEEEGLQVQRERHRDFRSQHREYRLPPDVEKSSAALAAEEIRFELNKQDAEIHIDGIPKEYRRVDSMGGYIMSDQVPDFSRATSQQVVDILAQRVIYDKDDIVAIDKPYGLRSQGGGQTTAPNIADLLEMLGKKIDRRIDKLHIIHRLDKETTGVMLFAKSQTMADKLRAAFKERNVIKKYWLITKGVPNPLSGIIDIPIGMGDVGGRSRMVLLPDRDAEIKSVMKQPKAFRREAITRYSVMQAFDGYALVECILVTGLKHQIRAHMFYGLNCTIIGDNKYAHIDKMAPVVLPTEMLHRLNIRQSKARHLPMHLHARSLIIPNFLDGRNFFIECTFPPHWIENCKRLKIKLPSPRKPYSRRF</sequence>
<evidence type="ECO:0000259" key="9">
    <source>
        <dbReference type="Pfam" id="PF00849"/>
    </source>
</evidence>
<comment type="catalytic activity">
    <reaction evidence="2">
        <text>uridine in 5S rRNA = pseudouridine in 5S rRNA</text>
        <dbReference type="Rhea" id="RHEA:47036"/>
        <dbReference type="Rhea" id="RHEA-COMP:11730"/>
        <dbReference type="Rhea" id="RHEA-COMP:11731"/>
        <dbReference type="ChEBI" id="CHEBI:65314"/>
        <dbReference type="ChEBI" id="CHEBI:65315"/>
    </reaction>
</comment>
<dbReference type="GO" id="GO:0001522">
    <property type="term" value="P:pseudouridine synthesis"/>
    <property type="evidence" value="ECO:0007669"/>
    <property type="project" value="InterPro"/>
</dbReference>
<dbReference type="InterPro" id="IPR020103">
    <property type="entry name" value="PsdUridine_synth_cat_dom_sf"/>
</dbReference>
<dbReference type="InterPro" id="IPR006145">
    <property type="entry name" value="PsdUridine_synth_RsuA/RluA"/>
</dbReference>
<evidence type="ECO:0000256" key="4">
    <source>
        <dbReference type="ARBA" id="ARBA00023235"/>
    </source>
</evidence>
<dbReference type="GO" id="GO:0009982">
    <property type="term" value="F:pseudouridine synthase activity"/>
    <property type="evidence" value="ECO:0007669"/>
    <property type="project" value="InterPro"/>
</dbReference>
<dbReference type="InterPro" id="IPR006224">
    <property type="entry name" value="PsdUridine_synth_RluA-like_CS"/>
</dbReference>
<name>A0AA88XIP3_PINIB</name>
<evidence type="ECO:0000313" key="10">
    <source>
        <dbReference type="EMBL" id="KAK3085143.1"/>
    </source>
</evidence>
<dbReference type="AlphaFoldDB" id="A0AA88XIP3"/>
<keyword evidence="11" id="KW-1185">Reference proteome</keyword>
<feature type="compositionally biased region" description="Basic and acidic residues" evidence="8">
    <location>
        <begin position="115"/>
        <end position="128"/>
    </location>
</feature>
<feature type="compositionally biased region" description="Basic and acidic residues" evidence="8">
    <location>
        <begin position="142"/>
        <end position="166"/>
    </location>
</feature>
<feature type="region of interest" description="Disordered" evidence="8">
    <location>
        <begin position="403"/>
        <end position="451"/>
    </location>
</feature>
<dbReference type="Pfam" id="PF00849">
    <property type="entry name" value="PseudoU_synth_2"/>
    <property type="match status" value="1"/>
</dbReference>
<reference evidence="10" key="1">
    <citation type="submission" date="2019-08" db="EMBL/GenBank/DDBJ databases">
        <title>The improved chromosome-level genome for the pearl oyster Pinctada fucata martensii using PacBio sequencing and Hi-C.</title>
        <authorList>
            <person name="Zheng Z."/>
        </authorList>
    </citation>
    <scope>NUCLEOTIDE SEQUENCE</scope>
    <source>
        <strain evidence="10">ZZ-2019</strain>
        <tissue evidence="10">Adductor muscle</tissue>
    </source>
</reference>
<dbReference type="GO" id="GO:0003723">
    <property type="term" value="F:RNA binding"/>
    <property type="evidence" value="ECO:0007669"/>
    <property type="project" value="InterPro"/>
</dbReference>
<evidence type="ECO:0000256" key="5">
    <source>
        <dbReference type="ARBA" id="ARBA00036943"/>
    </source>
</evidence>